<proteinExistence type="predicted"/>
<name>A0A815T830_9BILA</name>
<sequence>PKYHFRIAYLFVDVSSVFIMIALFQFTEPVKTILSKMISVMSNVVKPMNNQLNE</sequence>
<feature type="transmembrane region" description="Helical" evidence="1">
    <location>
        <begin position="7"/>
        <end position="27"/>
    </location>
</feature>
<protein>
    <submittedName>
        <fullName evidence="2">Uncharacterized protein</fullName>
    </submittedName>
</protein>
<comment type="caution">
    <text evidence="2">The sequence shown here is derived from an EMBL/GenBank/DDBJ whole genome shotgun (WGS) entry which is preliminary data.</text>
</comment>
<evidence type="ECO:0000256" key="1">
    <source>
        <dbReference type="SAM" id="Phobius"/>
    </source>
</evidence>
<dbReference type="AlphaFoldDB" id="A0A815T830"/>
<evidence type="ECO:0000313" key="3">
    <source>
        <dbReference type="Proteomes" id="UP000663882"/>
    </source>
</evidence>
<keyword evidence="1" id="KW-0812">Transmembrane</keyword>
<reference evidence="2" key="1">
    <citation type="submission" date="2021-02" db="EMBL/GenBank/DDBJ databases">
        <authorList>
            <person name="Nowell W R."/>
        </authorList>
    </citation>
    <scope>NUCLEOTIDE SEQUENCE</scope>
</reference>
<dbReference type="Proteomes" id="UP000663882">
    <property type="component" value="Unassembled WGS sequence"/>
</dbReference>
<organism evidence="2 3">
    <name type="scientific">Rotaria sordida</name>
    <dbReference type="NCBI Taxonomy" id="392033"/>
    <lineage>
        <taxon>Eukaryota</taxon>
        <taxon>Metazoa</taxon>
        <taxon>Spiralia</taxon>
        <taxon>Gnathifera</taxon>
        <taxon>Rotifera</taxon>
        <taxon>Eurotatoria</taxon>
        <taxon>Bdelloidea</taxon>
        <taxon>Philodinida</taxon>
        <taxon>Philodinidae</taxon>
        <taxon>Rotaria</taxon>
    </lineage>
</organism>
<keyword evidence="1" id="KW-1133">Transmembrane helix</keyword>
<keyword evidence="1" id="KW-0472">Membrane</keyword>
<dbReference type="EMBL" id="CAJNOO010011205">
    <property type="protein sequence ID" value="CAF1502124.1"/>
    <property type="molecule type" value="Genomic_DNA"/>
</dbReference>
<feature type="non-terminal residue" evidence="2">
    <location>
        <position position="1"/>
    </location>
</feature>
<evidence type="ECO:0000313" key="2">
    <source>
        <dbReference type="EMBL" id="CAF1502124.1"/>
    </source>
</evidence>
<accession>A0A815T830</accession>
<gene>
    <name evidence="2" type="ORF">RFH988_LOCUS38804</name>
</gene>